<dbReference type="InterPro" id="IPR050534">
    <property type="entry name" value="Coronavir_polyprotein_1ab"/>
</dbReference>
<sequence length="616" mass="68626">MLNEWLNQFKQDSQVSLLDIHLAAFLTNRAMLNDDITVKRFSFLVLSLSKEVRAGHVCLNLTFLNHATIEPLLWLALGSPSEQDWNTTLEQARQSQVVSDGTNLSPLVFIDDKIYFQRMWLDEKNVAQYFNHTTFDDQPYYYSDLNAILNQLFTHHQSQIDWQKVAVAAALTRKVAIISGGPGTGKTTTVAKILAGILLTNPNARIVTAAPTGKAASRLTESLSRTIEQLAFTSLNLKAEAITLHRLLGAKADNSSFTHNKNNPLHIDVLVIDEASMVDLNMMARVIEALPTSARLILLGDKDQLSSVEAGAVFGDLCTFITHGYSQPRAKELSQLTGYIVPVCEQTATITDSICLLQKSYRFNESSGIGLLANAVKEGRSSTVKQLLTDESLNDIQYHPLSSQQAYYSVLQDSIHHYKHYLHVIKQQGTSNIAAVLAKFAEYRLLCAVREGHFGIEGLNKQIELLLAKNQLIHVRNKETWYVGRPIMILRNSTSLGLYNGDIGITLMAEHDSSKLRVYFPFADGSIKGFSPFRLPEHETAYAMTIHKSQGSEFDHVNIILPTDYSPLLNRSLLYTAITRAKKTVSIYATEPILLQAIKSQTQRHSGLVSLLQNNG</sequence>
<dbReference type="EC" id="5.6.2.3" evidence="11"/>
<dbReference type="PANTHER" id="PTHR43788">
    <property type="entry name" value="DNA2/NAM7 HELICASE FAMILY MEMBER"/>
    <property type="match status" value="1"/>
</dbReference>
<reference evidence="14" key="1">
    <citation type="submission" date="2016-08" db="EMBL/GenBank/DDBJ databases">
        <authorList>
            <person name="Varghese N."/>
            <person name="Submissions Spin"/>
        </authorList>
    </citation>
    <scope>NUCLEOTIDE SEQUENCE [LARGE SCALE GENOMIC DNA]</scope>
    <source>
        <strain evidence="14">R-53248</strain>
    </source>
</reference>
<evidence type="ECO:0000256" key="4">
    <source>
        <dbReference type="ARBA" id="ARBA00022801"/>
    </source>
</evidence>
<dbReference type="InterPro" id="IPR027785">
    <property type="entry name" value="UvrD-like_helicase_C"/>
</dbReference>
<keyword evidence="7 11" id="KW-0067">ATP-binding</keyword>
<dbReference type="InterPro" id="IPR041851">
    <property type="entry name" value="RecD_N_sf"/>
</dbReference>
<keyword evidence="1 11" id="KW-0540">Nuclease</keyword>
<keyword evidence="6 11" id="KW-0269">Exonuclease</keyword>
<dbReference type="InterPro" id="IPR003593">
    <property type="entry name" value="AAA+_ATPase"/>
</dbReference>
<dbReference type="Pfam" id="PF13245">
    <property type="entry name" value="AAA_19"/>
    <property type="match status" value="1"/>
</dbReference>
<proteinExistence type="inferred from homology"/>
<keyword evidence="5 11" id="KW-0347">Helicase</keyword>
<keyword evidence="2 11" id="KW-0547">Nucleotide-binding</keyword>
<evidence type="ECO:0000256" key="8">
    <source>
        <dbReference type="ARBA" id="ARBA00023125"/>
    </source>
</evidence>
<dbReference type="HAMAP" id="MF_01487">
    <property type="entry name" value="RecD"/>
    <property type="match status" value="1"/>
</dbReference>
<dbReference type="InterPro" id="IPR027417">
    <property type="entry name" value="P-loop_NTPase"/>
</dbReference>
<evidence type="ECO:0000256" key="2">
    <source>
        <dbReference type="ARBA" id="ARBA00022741"/>
    </source>
</evidence>
<evidence type="ECO:0000256" key="9">
    <source>
        <dbReference type="ARBA" id="ARBA00023204"/>
    </source>
</evidence>
<dbReference type="RefSeq" id="WP_091346140.1">
    <property type="nucleotide sequence ID" value="NZ_FMAQ01000001.1"/>
</dbReference>
<organism evidence="13 14">
    <name type="scientific">Gilliamella bombicola</name>
    <dbReference type="NCBI Taxonomy" id="1798182"/>
    <lineage>
        <taxon>Bacteria</taxon>
        <taxon>Pseudomonadati</taxon>
        <taxon>Pseudomonadota</taxon>
        <taxon>Gammaproteobacteria</taxon>
        <taxon>Orbales</taxon>
        <taxon>Orbaceae</taxon>
        <taxon>Gilliamella</taxon>
    </lineage>
</organism>
<evidence type="ECO:0000256" key="7">
    <source>
        <dbReference type="ARBA" id="ARBA00022840"/>
    </source>
</evidence>
<protein>
    <recommendedName>
        <fullName evidence="11">RecBCD enzyme subunit RecD</fullName>
        <ecNumber evidence="11">5.6.2.3</ecNumber>
    </recommendedName>
    <alternativeName>
        <fullName evidence="11">DNA 5'-3' helicase subunit RecD</fullName>
    </alternativeName>
    <alternativeName>
        <fullName evidence="11">Exonuclease V subunit RecD</fullName>
        <shortName evidence="11">ExoV subunit RecD</shortName>
    </alternativeName>
    <alternativeName>
        <fullName evidence="11">Helicase/nuclease RecBCD subunit RecD</fullName>
    </alternativeName>
</protein>
<keyword evidence="8 11" id="KW-0238">DNA-binding</keyword>
<evidence type="ECO:0000256" key="10">
    <source>
        <dbReference type="ARBA" id="ARBA00023235"/>
    </source>
</evidence>
<keyword evidence="14" id="KW-1185">Reference proteome</keyword>
<dbReference type="Pfam" id="PF18335">
    <property type="entry name" value="SH3_13"/>
    <property type="match status" value="1"/>
</dbReference>
<dbReference type="InterPro" id="IPR049550">
    <property type="entry name" value="RecD_N"/>
</dbReference>
<comment type="similarity">
    <text evidence="11">Belongs to the RecD family.</text>
</comment>
<gene>
    <name evidence="11" type="primary">recD</name>
    <name evidence="13" type="ORF">GA0061081_101143</name>
</gene>
<feature type="domain" description="AAA+ ATPase" evidence="12">
    <location>
        <begin position="172"/>
        <end position="329"/>
    </location>
</feature>
<dbReference type="GO" id="GO:0043139">
    <property type="term" value="F:5'-3' DNA helicase activity"/>
    <property type="evidence" value="ECO:0007669"/>
    <property type="project" value="UniProtKB-UniRule"/>
</dbReference>
<evidence type="ECO:0000256" key="6">
    <source>
        <dbReference type="ARBA" id="ARBA00022839"/>
    </source>
</evidence>
<dbReference type="STRING" id="1798182.GA0061081_101143"/>
<dbReference type="GO" id="GO:0000724">
    <property type="term" value="P:double-strand break repair via homologous recombination"/>
    <property type="evidence" value="ECO:0007669"/>
    <property type="project" value="UniProtKB-UniRule"/>
</dbReference>
<dbReference type="CDD" id="cd17933">
    <property type="entry name" value="DEXSc_RecD-like"/>
    <property type="match status" value="1"/>
</dbReference>
<evidence type="ECO:0000259" key="12">
    <source>
        <dbReference type="SMART" id="SM00382"/>
    </source>
</evidence>
<dbReference type="PANTHER" id="PTHR43788:SF6">
    <property type="entry name" value="DNA HELICASE B"/>
    <property type="match status" value="1"/>
</dbReference>
<dbReference type="NCBIfam" id="NF008127">
    <property type="entry name" value="PRK10875.1"/>
    <property type="match status" value="1"/>
</dbReference>
<accession>A0A1C3YW84</accession>
<dbReference type="OrthoDB" id="9803432at2"/>
<dbReference type="Pfam" id="PF13538">
    <property type="entry name" value="UvrD_C_2"/>
    <property type="match status" value="1"/>
</dbReference>
<dbReference type="GO" id="GO:0009338">
    <property type="term" value="C:exodeoxyribonuclease V complex"/>
    <property type="evidence" value="ECO:0007669"/>
    <property type="project" value="InterPro"/>
</dbReference>
<feature type="binding site" evidence="11">
    <location>
        <begin position="180"/>
        <end position="187"/>
    </location>
    <ligand>
        <name>ATP</name>
        <dbReference type="ChEBI" id="CHEBI:30616"/>
    </ligand>
</feature>
<dbReference type="InterPro" id="IPR006344">
    <property type="entry name" value="RecD"/>
</dbReference>
<evidence type="ECO:0000256" key="5">
    <source>
        <dbReference type="ARBA" id="ARBA00022806"/>
    </source>
</evidence>
<dbReference type="SMART" id="SM00382">
    <property type="entry name" value="AAA"/>
    <property type="match status" value="1"/>
</dbReference>
<dbReference type="InterPro" id="IPR041451">
    <property type="entry name" value="RecD2_SH13"/>
</dbReference>
<comment type="function">
    <text evidence="11">A helicase/nuclease that prepares dsDNA breaks (DSB) for recombinational DNA repair. Binds to DSBs and unwinds DNA via a highly rapid and processive ATP-dependent bidirectional helicase activity. Unwinds dsDNA until it encounters a Chi (crossover hotspot instigator) sequence from the 3' direction. Cuts ssDNA a few nucleotides 3' to the Chi site. The properties and activities of the enzyme are changed at Chi. The Chi-altered holoenzyme produces a long 3'-ssDNA overhang and facilitates RecA-binding to the ssDNA for homologous DNA recombination and repair. Holoenzyme degrades any linearized DNA that is unable to undergo homologous recombination. In the holoenzyme this subunit has ssDNA-dependent ATPase and 5'-3' helicase activity. When added to pre-assembled RecBC greatly stimulates nuclease activity and augments holoenzyme processivity. Negatively regulates the RecA-loading ability of RecBCD.</text>
</comment>
<dbReference type="GO" id="GO:0008854">
    <property type="term" value="F:exodeoxyribonuclease V activity"/>
    <property type="evidence" value="ECO:0007669"/>
    <property type="project" value="InterPro"/>
</dbReference>
<dbReference type="Proteomes" id="UP000199670">
    <property type="component" value="Unassembled WGS sequence"/>
</dbReference>
<dbReference type="EMBL" id="FMAQ01000001">
    <property type="protein sequence ID" value="SCB74278.1"/>
    <property type="molecule type" value="Genomic_DNA"/>
</dbReference>
<dbReference type="Pfam" id="PF21185">
    <property type="entry name" value="RecD_N"/>
    <property type="match status" value="1"/>
</dbReference>
<keyword evidence="10 11" id="KW-0413">Isomerase</keyword>
<evidence type="ECO:0000256" key="1">
    <source>
        <dbReference type="ARBA" id="ARBA00022722"/>
    </source>
</evidence>
<dbReference type="SUPFAM" id="SSF52540">
    <property type="entry name" value="P-loop containing nucleoside triphosphate hydrolases"/>
    <property type="match status" value="2"/>
</dbReference>
<dbReference type="GO" id="GO:0017116">
    <property type="term" value="F:single-stranded DNA helicase activity"/>
    <property type="evidence" value="ECO:0007669"/>
    <property type="project" value="TreeGrafter"/>
</dbReference>
<dbReference type="GO" id="GO:0005524">
    <property type="term" value="F:ATP binding"/>
    <property type="evidence" value="ECO:0007669"/>
    <property type="project" value="UniProtKB-UniRule"/>
</dbReference>
<dbReference type="Gene3D" id="1.10.10.1020">
    <property type="entry name" value="RecBCD complex, subunit RecD, N-terminal domain"/>
    <property type="match status" value="1"/>
</dbReference>
<comment type="miscellaneous">
    <text evidence="11">In the RecBCD complex, RecB has a slow 3'-5' helicase, an exonuclease activity and loads RecA onto ssDNA, RecD has a fast 5'-3' helicase activity, while RecC stimulates the ATPase and processivity of the RecB helicase and contributes to recognition of the Chi site.</text>
</comment>
<keyword evidence="4 11" id="KW-0378">Hydrolase</keyword>
<keyword evidence="9 11" id="KW-0234">DNA repair</keyword>
<keyword evidence="3 11" id="KW-0227">DNA damage</keyword>
<evidence type="ECO:0000256" key="3">
    <source>
        <dbReference type="ARBA" id="ARBA00022763"/>
    </source>
</evidence>
<evidence type="ECO:0000313" key="14">
    <source>
        <dbReference type="Proteomes" id="UP000199670"/>
    </source>
</evidence>
<dbReference type="NCBIfam" id="TIGR01447">
    <property type="entry name" value="recD"/>
    <property type="match status" value="1"/>
</dbReference>
<dbReference type="GO" id="GO:0003677">
    <property type="term" value="F:DNA binding"/>
    <property type="evidence" value="ECO:0007669"/>
    <property type="project" value="UniProtKB-UniRule"/>
</dbReference>
<dbReference type="AlphaFoldDB" id="A0A1C3YW84"/>
<dbReference type="Gene3D" id="3.40.50.300">
    <property type="entry name" value="P-loop containing nucleotide triphosphate hydrolases"/>
    <property type="match status" value="3"/>
</dbReference>
<evidence type="ECO:0000256" key="11">
    <source>
        <dbReference type="HAMAP-Rule" id="MF_01487"/>
    </source>
</evidence>
<dbReference type="GO" id="GO:0016887">
    <property type="term" value="F:ATP hydrolysis activity"/>
    <property type="evidence" value="ECO:0007669"/>
    <property type="project" value="RHEA"/>
</dbReference>
<name>A0A1C3YW84_9GAMM</name>
<comment type="subunit">
    <text evidence="11">Heterotrimer of RecB, RecC and RecD. All subunits contribute to DNA-binding.</text>
</comment>
<dbReference type="CDD" id="cd18809">
    <property type="entry name" value="SF1_C_RecD"/>
    <property type="match status" value="1"/>
</dbReference>
<comment type="catalytic activity">
    <reaction evidence="11">
        <text>ATP + H2O = ADP + phosphate + H(+)</text>
        <dbReference type="Rhea" id="RHEA:13065"/>
        <dbReference type="ChEBI" id="CHEBI:15377"/>
        <dbReference type="ChEBI" id="CHEBI:15378"/>
        <dbReference type="ChEBI" id="CHEBI:30616"/>
        <dbReference type="ChEBI" id="CHEBI:43474"/>
        <dbReference type="ChEBI" id="CHEBI:456216"/>
        <dbReference type="EC" id="5.6.2.3"/>
    </reaction>
</comment>
<evidence type="ECO:0000313" key="13">
    <source>
        <dbReference type="EMBL" id="SCB74278.1"/>
    </source>
</evidence>